<reference evidence="2" key="1">
    <citation type="journal article" date="2014" name="Stand. Genomic Sci.">
        <title>Genome sequence of the exopolysaccharide-producing Salipiger mucosus type strain (DSM 16094(T)), a moderately halophilic member of the Roseobacter clade.</title>
        <authorList>
            <person name="Riedel T."/>
            <person name="Spring S."/>
            <person name="Fiebig A."/>
            <person name="Petersen J."/>
            <person name="Kyrpides N.C."/>
            <person name="Goker M."/>
            <person name="Klenk H.P."/>
        </authorList>
    </citation>
    <scope>NUCLEOTIDE SEQUENCE [LARGE SCALE GENOMIC DNA]</scope>
    <source>
        <strain evidence="2">DSM 16094</strain>
    </source>
</reference>
<dbReference type="AlphaFoldDB" id="S9S078"/>
<dbReference type="InterPro" id="IPR008183">
    <property type="entry name" value="Aldose_1/G6P_1-epimerase"/>
</dbReference>
<accession>S9S078</accession>
<dbReference type="eggNOG" id="COG2017">
    <property type="taxonomic scope" value="Bacteria"/>
</dbReference>
<dbReference type="SUPFAM" id="SSF74650">
    <property type="entry name" value="Galactose mutarotase-like"/>
    <property type="match status" value="1"/>
</dbReference>
<proteinExistence type="predicted"/>
<dbReference type="InterPro" id="IPR014718">
    <property type="entry name" value="GH-type_carb-bd"/>
</dbReference>
<dbReference type="EMBL" id="APVH01000015">
    <property type="protein sequence ID" value="EPX83600.1"/>
    <property type="molecule type" value="Genomic_DNA"/>
</dbReference>
<sequence>MARERETYDIRNARLAARFAPSAGGRILSLTHVEHGDILVPLRDTSFDPANWPKAGAFPLFPFHNRLRDAAFRLAGQQVRLRPNTANGKDVMHGPAHRRPWRLALREADLLEMVLDYRSDEDWPFDFTARQRFELKEDGLAIRLELTNTGRFDMPGGIGWHPYFMHSGEIRVRVTAARQWTPFGPAGLSASVAWNNAASCDPGPATGVTRHYSGWRTATAQVDDGIAISLSGDAALSHLAVLQKTDYLCIEPASHVAGALETLPNACAETGLRLLRPGERLSGTTLLRVN</sequence>
<dbReference type="GO" id="GO:0030246">
    <property type="term" value="F:carbohydrate binding"/>
    <property type="evidence" value="ECO:0007669"/>
    <property type="project" value="InterPro"/>
</dbReference>
<keyword evidence="2" id="KW-1185">Reference proteome</keyword>
<dbReference type="HOGENOM" id="CLU_052486_0_0_5"/>
<dbReference type="Proteomes" id="UP000015347">
    <property type="component" value="Unassembled WGS sequence"/>
</dbReference>
<comment type="caution">
    <text evidence="1">The sequence shown here is derived from an EMBL/GenBank/DDBJ whole genome shotgun (WGS) entry which is preliminary data.</text>
</comment>
<gene>
    <name evidence="1" type="ORF">Salmuc_02208</name>
</gene>
<name>S9S078_9RHOB</name>
<protein>
    <recommendedName>
        <fullName evidence="3">Aldose 1-epimerase</fullName>
    </recommendedName>
</protein>
<evidence type="ECO:0008006" key="3">
    <source>
        <dbReference type="Google" id="ProtNLM"/>
    </source>
</evidence>
<dbReference type="Pfam" id="PF01263">
    <property type="entry name" value="Aldose_epim"/>
    <property type="match status" value="1"/>
</dbReference>
<organism evidence="1 2">
    <name type="scientific">Salipiger mucosus DSM 16094</name>
    <dbReference type="NCBI Taxonomy" id="1123237"/>
    <lineage>
        <taxon>Bacteria</taxon>
        <taxon>Pseudomonadati</taxon>
        <taxon>Pseudomonadota</taxon>
        <taxon>Alphaproteobacteria</taxon>
        <taxon>Rhodobacterales</taxon>
        <taxon>Roseobacteraceae</taxon>
        <taxon>Salipiger</taxon>
    </lineage>
</organism>
<dbReference type="GO" id="GO:0005975">
    <property type="term" value="P:carbohydrate metabolic process"/>
    <property type="evidence" value="ECO:0007669"/>
    <property type="project" value="InterPro"/>
</dbReference>
<evidence type="ECO:0000313" key="1">
    <source>
        <dbReference type="EMBL" id="EPX83600.1"/>
    </source>
</evidence>
<dbReference type="STRING" id="1123237.Salmuc_02208"/>
<dbReference type="GO" id="GO:0016853">
    <property type="term" value="F:isomerase activity"/>
    <property type="evidence" value="ECO:0007669"/>
    <property type="project" value="InterPro"/>
</dbReference>
<evidence type="ECO:0000313" key="2">
    <source>
        <dbReference type="Proteomes" id="UP000015347"/>
    </source>
</evidence>
<dbReference type="InterPro" id="IPR011013">
    <property type="entry name" value="Gal_mutarotase_sf_dom"/>
</dbReference>
<dbReference type="Gene3D" id="2.70.98.10">
    <property type="match status" value="1"/>
</dbReference>